<evidence type="ECO:0000313" key="9">
    <source>
        <dbReference type="Proteomes" id="UP001144323"/>
    </source>
</evidence>
<organism evidence="8 9">
    <name type="scientific">Methylocystis echinoides</name>
    <dbReference type="NCBI Taxonomy" id="29468"/>
    <lineage>
        <taxon>Bacteria</taxon>
        <taxon>Pseudomonadati</taxon>
        <taxon>Pseudomonadota</taxon>
        <taxon>Alphaproteobacteria</taxon>
        <taxon>Hyphomicrobiales</taxon>
        <taxon>Methylocystaceae</taxon>
        <taxon>Methylocystis</taxon>
    </lineage>
</organism>
<dbReference type="SUPFAM" id="SSF111369">
    <property type="entry name" value="HlyD-like secretion proteins"/>
    <property type="match status" value="1"/>
</dbReference>
<accession>A0A9W6GW97</accession>
<evidence type="ECO:0000259" key="4">
    <source>
        <dbReference type="Pfam" id="PF25876"/>
    </source>
</evidence>
<comment type="similarity">
    <text evidence="2">Belongs to the membrane fusion protein (MFP) (TC 8.A.1) family.</text>
</comment>
<dbReference type="InterPro" id="IPR058625">
    <property type="entry name" value="MdtA-like_BSH"/>
</dbReference>
<feature type="domain" description="Multidrug resistance protein MdtA-like beta-barrel" evidence="6">
    <location>
        <begin position="205"/>
        <end position="295"/>
    </location>
</feature>
<comment type="caution">
    <text evidence="8">The sequence shown here is derived from an EMBL/GenBank/DDBJ whole genome shotgun (WGS) entry which is preliminary data.</text>
</comment>
<feature type="domain" description="Multidrug resistance protein MdtA-like C-terminal permuted SH3" evidence="7">
    <location>
        <begin position="300"/>
        <end position="358"/>
    </location>
</feature>
<dbReference type="NCBIfam" id="TIGR01730">
    <property type="entry name" value="RND_mfp"/>
    <property type="match status" value="1"/>
</dbReference>
<name>A0A9W6GW97_9HYPH</name>
<dbReference type="Proteomes" id="UP001144323">
    <property type="component" value="Unassembled WGS sequence"/>
</dbReference>
<dbReference type="AlphaFoldDB" id="A0A9W6GW97"/>
<feature type="domain" description="Multidrug resistance protein MdtA-like barrel-sandwich hybrid" evidence="5">
    <location>
        <begin position="59"/>
        <end position="196"/>
    </location>
</feature>
<evidence type="ECO:0000259" key="5">
    <source>
        <dbReference type="Pfam" id="PF25917"/>
    </source>
</evidence>
<dbReference type="Gene3D" id="2.40.30.170">
    <property type="match status" value="1"/>
</dbReference>
<dbReference type="InterPro" id="IPR006143">
    <property type="entry name" value="RND_pump_MFP"/>
</dbReference>
<dbReference type="GO" id="GO:0022857">
    <property type="term" value="F:transmembrane transporter activity"/>
    <property type="evidence" value="ECO:0007669"/>
    <property type="project" value="InterPro"/>
</dbReference>
<evidence type="ECO:0000259" key="7">
    <source>
        <dbReference type="Pfam" id="PF25967"/>
    </source>
</evidence>
<evidence type="ECO:0000256" key="3">
    <source>
        <dbReference type="SAM" id="SignalP"/>
    </source>
</evidence>
<dbReference type="InterPro" id="IPR058624">
    <property type="entry name" value="MdtA-like_HH"/>
</dbReference>
<gene>
    <name evidence="8" type="ORF">LMG27198_31030</name>
</gene>
<sequence length="385" mass="41990">MRGAVVSLLLSLCVLLVGKAHAAAETEKALPSLPVAQPLRQKVTEYIELTGNAASTLTVALIARVEGYLEKIHFQDGQIVKKGDLLFTIQQDQYKSQLIQAEAQVRAQSAALAYAQIEVERYKGLRRKGAAAQVVVDNWNFQAQKSAAELASAKAQVEIAKLNLDYTQVRAPFDGQMGKHLVDPGNTVGGAGQPQTLAEILQLNPIYVVANLSEQEVQRVRRALGNRLLTLAELHDTPVDVGLEAGQDYPYHGFIQYVAPALDPKTGTLLVRGLLQNPDRRLLPGYFVRIRIPAGKVIPNALLVPNRAIQTDQGGRFLIIVGPDDVLEKRYVEMGELDGELRVILSGLEPTERVVTTDLWRANPGMKIAPRVKTLEPSAGEGARP</sequence>
<keyword evidence="9" id="KW-1185">Reference proteome</keyword>
<comment type="subcellular location">
    <subcellularLocation>
        <location evidence="1">Cell envelope</location>
    </subcellularLocation>
</comment>
<feature type="domain" description="Multidrug resistance protein MdtA-like alpha-helical hairpin" evidence="4">
    <location>
        <begin position="98"/>
        <end position="167"/>
    </location>
</feature>
<feature type="chain" id="PRO_5040830165" evidence="3">
    <location>
        <begin position="23"/>
        <end position="385"/>
    </location>
</feature>
<evidence type="ECO:0000259" key="6">
    <source>
        <dbReference type="Pfam" id="PF25944"/>
    </source>
</evidence>
<dbReference type="PANTHER" id="PTHR30158">
    <property type="entry name" value="ACRA/E-RELATED COMPONENT OF DRUG EFFLUX TRANSPORTER"/>
    <property type="match status" value="1"/>
</dbReference>
<dbReference type="InterPro" id="IPR058627">
    <property type="entry name" value="MdtA-like_C"/>
</dbReference>
<evidence type="ECO:0000313" key="8">
    <source>
        <dbReference type="EMBL" id="GLI94111.1"/>
    </source>
</evidence>
<proteinExistence type="inferred from homology"/>
<dbReference type="Pfam" id="PF25944">
    <property type="entry name" value="Beta-barrel_RND"/>
    <property type="match status" value="1"/>
</dbReference>
<dbReference type="Pfam" id="PF25917">
    <property type="entry name" value="BSH_RND"/>
    <property type="match status" value="1"/>
</dbReference>
<dbReference type="PANTHER" id="PTHR30158:SF24">
    <property type="entry name" value="HLYD FAMILY SECRETION PROTEIN"/>
    <property type="match status" value="1"/>
</dbReference>
<dbReference type="GO" id="GO:0046677">
    <property type="term" value="P:response to antibiotic"/>
    <property type="evidence" value="ECO:0007669"/>
    <property type="project" value="TreeGrafter"/>
</dbReference>
<dbReference type="Pfam" id="PF25876">
    <property type="entry name" value="HH_MFP_RND"/>
    <property type="match status" value="1"/>
</dbReference>
<protein>
    <submittedName>
        <fullName evidence="8">MexE family multidrug efflux RND transporter periplasmic adaptor subunit</fullName>
    </submittedName>
</protein>
<evidence type="ECO:0000256" key="1">
    <source>
        <dbReference type="ARBA" id="ARBA00004196"/>
    </source>
</evidence>
<keyword evidence="3" id="KW-0732">Signal</keyword>
<dbReference type="InterPro" id="IPR058626">
    <property type="entry name" value="MdtA-like_b-barrel"/>
</dbReference>
<feature type="signal peptide" evidence="3">
    <location>
        <begin position="1"/>
        <end position="22"/>
    </location>
</feature>
<dbReference type="Gene3D" id="2.40.420.20">
    <property type="match status" value="1"/>
</dbReference>
<reference evidence="8" key="1">
    <citation type="journal article" date="2023" name="Int. J. Syst. Evol. Microbiol.">
        <title>Methylocystis iwaonis sp. nov., a type II methane-oxidizing bacterium from surface soil of a rice paddy field in Japan, and emended description of the genus Methylocystis (ex Whittenbury et al. 1970) Bowman et al. 1993.</title>
        <authorList>
            <person name="Kaise H."/>
            <person name="Sawadogo J.B."/>
            <person name="Alam M.S."/>
            <person name="Ueno C."/>
            <person name="Dianou D."/>
            <person name="Shinjo R."/>
            <person name="Asakawa S."/>
        </authorList>
    </citation>
    <scope>NUCLEOTIDE SEQUENCE</scope>
    <source>
        <strain evidence="8">LMG27198</strain>
    </source>
</reference>
<dbReference type="GO" id="GO:0005886">
    <property type="term" value="C:plasma membrane"/>
    <property type="evidence" value="ECO:0007669"/>
    <property type="project" value="TreeGrafter"/>
</dbReference>
<dbReference type="EMBL" id="BSEC01000001">
    <property type="protein sequence ID" value="GLI94111.1"/>
    <property type="molecule type" value="Genomic_DNA"/>
</dbReference>
<dbReference type="Gene3D" id="1.10.287.470">
    <property type="entry name" value="Helix hairpin bin"/>
    <property type="match status" value="1"/>
</dbReference>
<dbReference type="Pfam" id="PF25967">
    <property type="entry name" value="RND-MFP_C"/>
    <property type="match status" value="1"/>
</dbReference>
<dbReference type="Gene3D" id="2.40.50.100">
    <property type="match status" value="1"/>
</dbReference>
<dbReference type="GO" id="GO:0030313">
    <property type="term" value="C:cell envelope"/>
    <property type="evidence" value="ECO:0007669"/>
    <property type="project" value="UniProtKB-SubCell"/>
</dbReference>
<evidence type="ECO:0000256" key="2">
    <source>
        <dbReference type="ARBA" id="ARBA00009477"/>
    </source>
</evidence>